<accession>A0ACC1MDU5</accession>
<dbReference type="Proteomes" id="UP001144978">
    <property type="component" value="Unassembled WGS sequence"/>
</dbReference>
<gene>
    <name evidence="1" type="ORF">NUW54_g14295</name>
</gene>
<dbReference type="EMBL" id="JANSHE010007263">
    <property type="protein sequence ID" value="KAJ2963206.1"/>
    <property type="molecule type" value="Genomic_DNA"/>
</dbReference>
<name>A0ACC1MDU5_9APHY</name>
<comment type="caution">
    <text evidence="1">The sequence shown here is derived from an EMBL/GenBank/DDBJ whole genome shotgun (WGS) entry which is preliminary data.</text>
</comment>
<evidence type="ECO:0000313" key="2">
    <source>
        <dbReference type="Proteomes" id="UP001144978"/>
    </source>
</evidence>
<organism evidence="1 2">
    <name type="scientific">Trametes sanguinea</name>
    <dbReference type="NCBI Taxonomy" id="158606"/>
    <lineage>
        <taxon>Eukaryota</taxon>
        <taxon>Fungi</taxon>
        <taxon>Dikarya</taxon>
        <taxon>Basidiomycota</taxon>
        <taxon>Agaricomycotina</taxon>
        <taxon>Agaricomycetes</taxon>
        <taxon>Polyporales</taxon>
        <taxon>Polyporaceae</taxon>
        <taxon>Trametes</taxon>
    </lineage>
</organism>
<evidence type="ECO:0000313" key="1">
    <source>
        <dbReference type="EMBL" id="KAJ2963206.1"/>
    </source>
</evidence>
<keyword evidence="2" id="KW-1185">Reference proteome</keyword>
<sequence length="162" mass="17809">MSVPPSVQVRSLEAVAYASLVFPPYADLLAPSRGGRRLRERVSMCSRSPYIPPFVYPTRRPSSDFLLYSFWSVCASVSMFVYVGIVPAAAASAFVPLRSVLWSSLTCLGRFTVILPVCSLMGTGVLLSFGLEREHAPTQFGQRPNKVGEAQVELKRLKTGYD</sequence>
<protein>
    <submittedName>
        <fullName evidence="1">Uncharacterized protein</fullName>
    </submittedName>
</protein>
<reference evidence="1" key="1">
    <citation type="submission" date="2022-08" db="EMBL/GenBank/DDBJ databases">
        <title>Genome Sequence of Pycnoporus sanguineus.</title>
        <authorList>
            <person name="Buettner E."/>
        </authorList>
    </citation>
    <scope>NUCLEOTIDE SEQUENCE</scope>
    <source>
        <strain evidence="1">CG-C14</strain>
    </source>
</reference>
<proteinExistence type="predicted"/>